<feature type="domain" description="Helicase C-terminal" evidence="17">
    <location>
        <begin position="595"/>
        <end position="745"/>
    </location>
</feature>
<sequence length="988" mass="110492">MSRSPSPASSLDYFQSSGSASEDDYVPRSRAPGKRKGGAASSGKKAGAGPKLKINLSALQRARDVAAAHPLEGDVDEDEYGVDDEEAGYLDGLLGRKGVDLSSLELKADHAARPLWVDEYGNIILEAFAAFAQQAQEFLIAIAEPVSRPSLIHEYRITKPSLHAAMSVGLETKDIIEVLSRLSKIPLPQRLINRIEDWTSSYGKIRLVLKHNRYFLESTVPEFLRTLLNDEVIGPCRVIRENEQGEQVFGVEKGAVPRRDYLIPGTEEARSAERGEEPLQQGRERDDVIGAVIGIDQTDELDEDDAVHSFEVAADKMEDVRRRCKDIDLPALEEYDFRNDTTNANLDIQLKPMTVIRPYQETSLAKMFGNGRARSGIIVLPCGAGKTLVGITAACTIKKSTLVLCTSAVSVAQWKQQFLQFSNISERQICAFTQGEKEMVSSDEMFIAHVKFVGPAGIVVSTYSMIAKTGKRAHDAEKMMQFLRSREWGFLLLDEVHVVPADMFRKCVNGFKVHAKLGLTATLVREDDKIGDLGYLIGPKLYEANWMDLAKNGHIATVQCAEVWCPMTPEFYREYLRNPSRKRILLHAMNPNKIQACQFLIEYHESRGDKVIVFSDNVYALEAYAKKLSKSFIHGGTPEGERLRILSRFQHDPQLNTIFLSKVGDTSIDLPEATCLIQISSHFGSRRQEAQRLGRILRAKRRNDEGFNAFFYSLVSKDTQEMYYSSKRQGFLIDQGYAFKVITELHGIDTMPNLVFPTKSQQISLLEEVLNTGDNAWETQDHYMRMNQGRHQRRPAGDQPQLGPPPGGVAPAQRFTAPLEYLSGGQHLSYTERNKSVKWVEVCMWNVYRVELTNRSKELAREERQNKRDRAGGNAQGGVMRRCRAEVDNHKYSYCTRTVLLPAPVHLANILVPMCLSPRTLDPIFHHPRDLPVLEVNDVDAAGSEEVFAAYEIGVFGHDEEGDFVQQAGARAPGGEGGLAMVRVVRVG</sequence>
<gene>
    <name evidence="18" type="ORF">EHS25_005027</name>
</gene>
<dbReference type="Proteomes" id="UP000279259">
    <property type="component" value="Unassembled WGS sequence"/>
</dbReference>
<feature type="region of interest" description="Disordered" evidence="15">
    <location>
        <begin position="1"/>
        <end position="51"/>
    </location>
</feature>
<dbReference type="Gene3D" id="3.40.50.300">
    <property type="entry name" value="P-loop containing nucleotide triphosphate hydrolases"/>
    <property type="match status" value="2"/>
</dbReference>
<evidence type="ECO:0000256" key="13">
    <source>
        <dbReference type="ARBA" id="ARBA00034808"/>
    </source>
</evidence>
<dbReference type="GO" id="GO:0016787">
    <property type="term" value="F:hydrolase activity"/>
    <property type="evidence" value="ECO:0007669"/>
    <property type="project" value="UniProtKB-KW"/>
</dbReference>
<feature type="compositionally biased region" description="Polar residues" evidence="15">
    <location>
        <begin position="1"/>
        <end position="20"/>
    </location>
</feature>
<dbReference type="InterPro" id="IPR001650">
    <property type="entry name" value="Helicase_C-like"/>
</dbReference>
<evidence type="ECO:0000256" key="1">
    <source>
        <dbReference type="ARBA" id="ARBA00004123"/>
    </source>
</evidence>
<accession>A0A427Y2B4</accession>
<evidence type="ECO:0000256" key="8">
    <source>
        <dbReference type="ARBA" id="ARBA00023125"/>
    </source>
</evidence>
<dbReference type="EMBL" id="RSCD01000021">
    <property type="protein sequence ID" value="RSH85220.1"/>
    <property type="molecule type" value="Genomic_DNA"/>
</dbReference>
<dbReference type="OrthoDB" id="10262986at2759"/>
<dbReference type="EC" id="5.6.2.4" evidence="13"/>
<comment type="similarity">
    <text evidence="2">Belongs to the helicase family. RAD25/XPB subfamily.</text>
</comment>
<evidence type="ECO:0000259" key="16">
    <source>
        <dbReference type="PROSITE" id="PS51192"/>
    </source>
</evidence>
<evidence type="ECO:0000313" key="18">
    <source>
        <dbReference type="EMBL" id="RSH85220.1"/>
    </source>
</evidence>
<comment type="caution">
    <text evidence="18">The sequence shown here is derived from an EMBL/GenBank/DDBJ whole genome shotgun (WGS) entry which is preliminary data.</text>
</comment>
<dbReference type="GO" id="GO:0097550">
    <property type="term" value="C:transcription preinitiation complex"/>
    <property type="evidence" value="ECO:0007669"/>
    <property type="project" value="TreeGrafter"/>
</dbReference>
<reference evidence="18 19" key="1">
    <citation type="submission" date="2018-11" db="EMBL/GenBank/DDBJ databases">
        <title>Genome sequence of Saitozyma podzolica DSM 27192.</title>
        <authorList>
            <person name="Aliyu H."/>
            <person name="Gorte O."/>
            <person name="Ochsenreither K."/>
        </authorList>
    </citation>
    <scope>NUCLEOTIDE SEQUENCE [LARGE SCALE GENOMIC DNA]</scope>
    <source>
        <strain evidence="18 19">DSM 27192</strain>
    </source>
</reference>
<dbReference type="Pfam" id="PF16203">
    <property type="entry name" value="ERCC3_RAD25_C"/>
    <property type="match status" value="1"/>
</dbReference>
<dbReference type="InterPro" id="IPR032438">
    <property type="entry name" value="ERCC3_RAD25_C"/>
</dbReference>
<dbReference type="InterPro" id="IPR050615">
    <property type="entry name" value="ATP-dep_DNA_Helicase"/>
</dbReference>
<dbReference type="CDD" id="cd18029">
    <property type="entry name" value="DEXHc_XPB"/>
    <property type="match status" value="1"/>
</dbReference>
<dbReference type="InterPro" id="IPR006935">
    <property type="entry name" value="Helicase/UvrB_N"/>
</dbReference>
<keyword evidence="9" id="KW-0234">DNA repair</keyword>
<dbReference type="STRING" id="1890683.A0A427Y2B4"/>
<dbReference type="SMART" id="SM00490">
    <property type="entry name" value="HELICc"/>
    <property type="match status" value="1"/>
</dbReference>
<dbReference type="InterPro" id="IPR001161">
    <property type="entry name" value="XPB/Ssl2"/>
</dbReference>
<dbReference type="CDD" id="cd18789">
    <property type="entry name" value="SF2_C_XPB"/>
    <property type="match status" value="1"/>
</dbReference>
<dbReference type="PANTHER" id="PTHR11274:SF0">
    <property type="entry name" value="GENERAL TRANSCRIPTION AND DNA REPAIR FACTOR IIH HELICASE SUBUNIT XPB"/>
    <property type="match status" value="1"/>
</dbReference>
<keyword evidence="3" id="KW-0547">Nucleotide-binding</keyword>
<dbReference type="GO" id="GO:0006367">
    <property type="term" value="P:transcription initiation at RNA polymerase II promoter"/>
    <property type="evidence" value="ECO:0007669"/>
    <property type="project" value="InterPro"/>
</dbReference>
<evidence type="ECO:0000256" key="7">
    <source>
        <dbReference type="ARBA" id="ARBA00022840"/>
    </source>
</evidence>
<dbReference type="InterPro" id="IPR014001">
    <property type="entry name" value="Helicase_ATP-bd"/>
</dbReference>
<protein>
    <recommendedName>
        <fullName evidence="13">DNA 3'-5' helicase</fullName>
        <ecNumber evidence="13">5.6.2.4</ecNumber>
    </recommendedName>
</protein>
<feature type="domain" description="Helicase ATP-binding" evidence="16">
    <location>
        <begin position="367"/>
        <end position="541"/>
    </location>
</feature>
<dbReference type="SUPFAM" id="SSF52540">
    <property type="entry name" value="P-loop containing nucleoside triphosphate hydrolases"/>
    <property type="match status" value="2"/>
</dbReference>
<dbReference type="GO" id="GO:0043138">
    <property type="term" value="F:3'-5' DNA helicase activity"/>
    <property type="evidence" value="ECO:0007669"/>
    <property type="project" value="UniProtKB-EC"/>
</dbReference>
<keyword evidence="10" id="KW-0413">Isomerase</keyword>
<evidence type="ECO:0000256" key="3">
    <source>
        <dbReference type="ARBA" id="ARBA00022741"/>
    </source>
</evidence>
<dbReference type="Pfam" id="PF04851">
    <property type="entry name" value="ResIII"/>
    <property type="match status" value="1"/>
</dbReference>
<dbReference type="FunFam" id="3.40.50.300:FF:000117">
    <property type="entry name" value="Putative DNA repair helicase rad25"/>
    <property type="match status" value="1"/>
</dbReference>
<evidence type="ECO:0000256" key="2">
    <source>
        <dbReference type="ARBA" id="ARBA00006637"/>
    </source>
</evidence>
<keyword evidence="8" id="KW-0238">DNA-binding</keyword>
<keyword evidence="4" id="KW-0227">DNA damage</keyword>
<keyword evidence="11" id="KW-0539">Nucleus</keyword>
<evidence type="ECO:0000256" key="12">
    <source>
        <dbReference type="ARBA" id="ARBA00034617"/>
    </source>
</evidence>
<organism evidence="18 19">
    <name type="scientific">Saitozyma podzolica</name>
    <dbReference type="NCBI Taxonomy" id="1890683"/>
    <lineage>
        <taxon>Eukaryota</taxon>
        <taxon>Fungi</taxon>
        <taxon>Dikarya</taxon>
        <taxon>Basidiomycota</taxon>
        <taxon>Agaricomycotina</taxon>
        <taxon>Tremellomycetes</taxon>
        <taxon>Tremellales</taxon>
        <taxon>Trimorphomycetaceae</taxon>
        <taxon>Saitozyma</taxon>
    </lineage>
</organism>
<keyword evidence="5" id="KW-0378">Hydrolase</keyword>
<evidence type="ECO:0000256" key="6">
    <source>
        <dbReference type="ARBA" id="ARBA00022806"/>
    </source>
</evidence>
<dbReference type="FunFam" id="3.40.50.300:FF:000077">
    <property type="entry name" value="Probable DNA repair helicase RAD25"/>
    <property type="match status" value="1"/>
</dbReference>
<dbReference type="GO" id="GO:0005675">
    <property type="term" value="C:transcription factor TFIIH holo complex"/>
    <property type="evidence" value="ECO:0007669"/>
    <property type="project" value="TreeGrafter"/>
</dbReference>
<keyword evidence="7" id="KW-0067">ATP-binding</keyword>
<name>A0A427Y2B4_9TREE</name>
<evidence type="ECO:0000256" key="15">
    <source>
        <dbReference type="SAM" id="MobiDB-lite"/>
    </source>
</evidence>
<dbReference type="Pfam" id="PF13625">
    <property type="entry name" value="Helicase_C_3"/>
    <property type="match status" value="1"/>
</dbReference>
<dbReference type="GO" id="GO:0005524">
    <property type="term" value="F:ATP binding"/>
    <property type="evidence" value="ECO:0007669"/>
    <property type="project" value="UniProtKB-KW"/>
</dbReference>
<evidence type="ECO:0000256" key="4">
    <source>
        <dbReference type="ARBA" id="ARBA00022763"/>
    </source>
</evidence>
<evidence type="ECO:0000256" key="5">
    <source>
        <dbReference type="ARBA" id="ARBA00022801"/>
    </source>
</evidence>
<feature type="region of interest" description="Disordered" evidence="15">
    <location>
        <begin position="788"/>
        <end position="810"/>
    </location>
</feature>
<keyword evidence="6" id="KW-0347">Helicase</keyword>
<dbReference type="PROSITE" id="PS51194">
    <property type="entry name" value="HELICASE_CTER"/>
    <property type="match status" value="1"/>
</dbReference>
<dbReference type="InterPro" id="IPR027417">
    <property type="entry name" value="P-loop_NTPase"/>
</dbReference>
<keyword evidence="19" id="KW-1185">Reference proteome</keyword>
<proteinExistence type="inferred from homology"/>
<dbReference type="NCBIfam" id="TIGR00603">
    <property type="entry name" value="rad25"/>
    <property type="match status" value="1"/>
</dbReference>
<dbReference type="SMART" id="SM00487">
    <property type="entry name" value="DEXDc"/>
    <property type="match status" value="1"/>
</dbReference>
<feature type="compositionally biased region" description="Low complexity" evidence="15">
    <location>
        <begin position="38"/>
        <end position="51"/>
    </location>
</feature>
<dbReference type="GO" id="GO:0000112">
    <property type="term" value="C:nucleotide-excision repair factor 3 complex"/>
    <property type="evidence" value="ECO:0007669"/>
    <property type="project" value="TreeGrafter"/>
</dbReference>
<evidence type="ECO:0000256" key="9">
    <source>
        <dbReference type="ARBA" id="ARBA00023204"/>
    </source>
</evidence>
<comment type="catalytic activity">
    <reaction evidence="12">
        <text>Couples ATP hydrolysis with the unwinding of duplex DNA by translocating in the 3'-5' direction.</text>
        <dbReference type="EC" id="5.6.2.4"/>
    </reaction>
</comment>
<dbReference type="InterPro" id="IPR032830">
    <property type="entry name" value="XPB/Ssl2_N"/>
</dbReference>
<dbReference type="AlphaFoldDB" id="A0A427Y2B4"/>
<dbReference type="PROSITE" id="PS51192">
    <property type="entry name" value="HELICASE_ATP_BIND_1"/>
    <property type="match status" value="1"/>
</dbReference>
<comment type="subcellular location">
    <subcellularLocation>
        <location evidence="1">Nucleus</location>
    </subcellularLocation>
</comment>
<dbReference type="PANTHER" id="PTHR11274">
    <property type="entry name" value="RAD25/XP-B DNA REPAIR HELICASE"/>
    <property type="match status" value="1"/>
</dbReference>
<dbReference type="GO" id="GO:0003677">
    <property type="term" value="F:DNA binding"/>
    <property type="evidence" value="ECO:0007669"/>
    <property type="project" value="UniProtKB-KW"/>
</dbReference>
<evidence type="ECO:0000259" key="17">
    <source>
        <dbReference type="PROSITE" id="PS51194"/>
    </source>
</evidence>
<evidence type="ECO:0000256" key="10">
    <source>
        <dbReference type="ARBA" id="ARBA00023235"/>
    </source>
</evidence>
<comment type="catalytic activity">
    <reaction evidence="14">
        <text>ATP + H2O = ADP + phosphate + H(+)</text>
        <dbReference type="Rhea" id="RHEA:13065"/>
        <dbReference type="ChEBI" id="CHEBI:15377"/>
        <dbReference type="ChEBI" id="CHEBI:15378"/>
        <dbReference type="ChEBI" id="CHEBI:30616"/>
        <dbReference type="ChEBI" id="CHEBI:43474"/>
        <dbReference type="ChEBI" id="CHEBI:456216"/>
        <dbReference type="EC" id="5.6.2.4"/>
    </reaction>
</comment>
<dbReference type="GO" id="GO:0006289">
    <property type="term" value="P:nucleotide-excision repair"/>
    <property type="evidence" value="ECO:0007669"/>
    <property type="project" value="InterPro"/>
</dbReference>
<evidence type="ECO:0000256" key="14">
    <source>
        <dbReference type="ARBA" id="ARBA00048988"/>
    </source>
</evidence>
<evidence type="ECO:0000256" key="11">
    <source>
        <dbReference type="ARBA" id="ARBA00023242"/>
    </source>
</evidence>
<evidence type="ECO:0000313" key="19">
    <source>
        <dbReference type="Proteomes" id="UP000279259"/>
    </source>
</evidence>
<dbReference type="PRINTS" id="PR00851">
    <property type="entry name" value="XRODRMPGMNTB"/>
</dbReference>